<dbReference type="EMBL" id="CP032050">
    <property type="protein sequence ID" value="AYN67921.1"/>
    <property type="molecule type" value="Genomic_DNA"/>
</dbReference>
<dbReference type="OrthoDB" id="1412258at2"/>
<sequence>MKTYNLCYAFLALAFIGCTKSGSNDDSSENLTKGNARYTVVLQDNETLSTLGFKQGGDVLVGDDSIIAPFSSVKEPTVSYESKGKWSHYSKQGDCEGKVTLFDFKDGSNIQFQVFNDLGNCNLQVNAILHTDHKIYLAYEIAVTHKLTYNYVRVFDLSTSGEDFRDIALFKKPLGLAFVNERLFVLTQDTLFTGKNAFSVIDGNTDTVLYSDMLPSDVRQIFEGPENTVIVSYDDLHMTINGETLSLTTTKYGENTKPHFKESQSLQLDSSGKLYYTMPGGEYSNYPLISAIYDFHENTAVLYAYENFLTEAQRDFEFEIENTTMVSYDEENDLLLIGYKKKGNQSRGGLIRIKTTPNPVLIDNTNLEGIPIKIFF</sequence>
<protein>
    <recommendedName>
        <fullName evidence="3">DUF4221 domain-containing protein</fullName>
    </recommendedName>
</protein>
<gene>
    <name evidence="1" type="ORF">D1013_11305</name>
</gene>
<dbReference type="KEGG" id="emar:D1013_11305"/>
<evidence type="ECO:0000313" key="1">
    <source>
        <dbReference type="EMBL" id="AYN67921.1"/>
    </source>
</evidence>
<dbReference type="AlphaFoldDB" id="A0A3G2L6W2"/>
<dbReference type="PROSITE" id="PS51257">
    <property type="entry name" value="PROKAR_LIPOPROTEIN"/>
    <property type="match status" value="1"/>
</dbReference>
<dbReference type="RefSeq" id="WP_121848936.1">
    <property type="nucleotide sequence ID" value="NZ_CP032050.1"/>
</dbReference>
<evidence type="ECO:0000313" key="2">
    <source>
        <dbReference type="Proteomes" id="UP000276309"/>
    </source>
</evidence>
<name>A0A3G2L6W2_9FLAO</name>
<proteinExistence type="predicted"/>
<organism evidence="1 2">
    <name type="scientific">Euzebyella marina</name>
    <dbReference type="NCBI Taxonomy" id="1761453"/>
    <lineage>
        <taxon>Bacteria</taxon>
        <taxon>Pseudomonadati</taxon>
        <taxon>Bacteroidota</taxon>
        <taxon>Flavobacteriia</taxon>
        <taxon>Flavobacteriales</taxon>
        <taxon>Flavobacteriaceae</taxon>
        <taxon>Euzebyella</taxon>
    </lineage>
</organism>
<dbReference type="Proteomes" id="UP000276309">
    <property type="component" value="Chromosome"/>
</dbReference>
<accession>A0A3G2L6W2</accession>
<evidence type="ECO:0008006" key="3">
    <source>
        <dbReference type="Google" id="ProtNLM"/>
    </source>
</evidence>
<keyword evidence="2" id="KW-1185">Reference proteome</keyword>
<reference evidence="1 2" key="1">
    <citation type="submission" date="2018-08" db="EMBL/GenBank/DDBJ databases">
        <title>The reduced genetic potential of extracellular carbohydrate catabolism in Euzebyella marina RN62, a Flavobacteriia bacterium isolated from the hadal water.</title>
        <authorList>
            <person name="Xue C."/>
        </authorList>
    </citation>
    <scope>NUCLEOTIDE SEQUENCE [LARGE SCALE GENOMIC DNA]</scope>
    <source>
        <strain evidence="1 2">RN62</strain>
    </source>
</reference>